<reference evidence="20" key="2">
    <citation type="submission" date="2025-08" db="UniProtKB">
        <authorList>
            <consortium name="Ensembl"/>
        </authorList>
    </citation>
    <scope>IDENTIFICATION</scope>
</reference>
<dbReference type="GO" id="GO:0005789">
    <property type="term" value="C:endoplasmic reticulum membrane"/>
    <property type="evidence" value="ECO:0007669"/>
    <property type="project" value="UniProtKB-SubCell"/>
</dbReference>
<feature type="domain" description="Amine oxidase" evidence="19">
    <location>
        <begin position="74"/>
        <end position="581"/>
    </location>
</feature>
<evidence type="ECO:0000256" key="15">
    <source>
        <dbReference type="ARBA" id="ARBA00038979"/>
    </source>
</evidence>
<evidence type="ECO:0000256" key="5">
    <source>
        <dbReference type="ARBA" id="ARBA00005855"/>
    </source>
</evidence>
<evidence type="ECO:0000256" key="11">
    <source>
        <dbReference type="ARBA" id="ARBA00023002"/>
    </source>
</evidence>
<evidence type="ECO:0000313" key="21">
    <source>
        <dbReference type="Proteomes" id="UP000694620"/>
    </source>
</evidence>
<keyword evidence="12" id="KW-0520">NAD</keyword>
<accession>A0A8C4TA05</accession>
<dbReference type="AlphaFoldDB" id="A0A8C4TA05"/>
<dbReference type="PANTHER" id="PTHR46091:SF1">
    <property type="entry name" value="ALL-TRANS-RETINOL 13,14-REDUCTASE"/>
    <property type="match status" value="1"/>
</dbReference>
<name>A0A8C4TA05_ERPCA</name>
<evidence type="ECO:0000256" key="12">
    <source>
        <dbReference type="ARBA" id="ARBA00023027"/>
    </source>
</evidence>
<keyword evidence="11" id="KW-0560">Oxidoreductase</keyword>
<organism evidence="20 21">
    <name type="scientific">Erpetoichthys calabaricus</name>
    <name type="common">Rope fish</name>
    <name type="synonym">Calamoichthys calabaricus</name>
    <dbReference type="NCBI Taxonomy" id="27687"/>
    <lineage>
        <taxon>Eukaryota</taxon>
        <taxon>Metazoa</taxon>
        <taxon>Chordata</taxon>
        <taxon>Craniata</taxon>
        <taxon>Vertebrata</taxon>
        <taxon>Euteleostomi</taxon>
        <taxon>Actinopterygii</taxon>
        <taxon>Polypteriformes</taxon>
        <taxon>Polypteridae</taxon>
        <taxon>Erpetoichthys</taxon>
    </lineage>
</organism>
<proteinExistence type="inferred from homology"/>
<reference evidence="20" key="3">
    <citation type="submission" date="2025-09" db="UniProtKB">
        <authorList>
            <consortium name="Ensembl"/>
        </authorList>
    </citation>
    <scope>IDENTIFICATION</scope>
</reference>
<comment type="cofactor">
    <cofactor evidence="1">
        <name>NAD(+)</name>
        <dbReference type="ChEBI" id="CHEBI:57540"/>
    </cofactor>
</comment>
<keyword evidence="9" id="KW-0274">FAD</keyword>
<sequence length="612" mass="68129">MLTAVLFVIIVALLVWLFKRGPRDYAPNPFAEDTCRPPKPLVTDKAARKKVLKQSFTAEKVPENLDAVVIGSGIGGLGVAAILAKAGKRVLVLEQHSRAGGCTHTFSDKGFEFDVGIHYIGELQEHRSLRVLADQLTDGQLQWAPLDNPYDVLVLGSPDSRRDYPIYSGERRFPDELKKRFPEESTAIDKFMQLVQVVGRDVRFMAILKMIPKPAAKFLIGTGLLRILSPFFKMAPRSLAEVVEELTANKELQAAFTYIFGTYGVIPKNASFSLHALLISHYLEGAWYPQGGSSEIAFHLIPVIEKAGGAVLTRAPVRQILVNEAKKAYGVSVQKGDGEVQVYAPIVISDAGIFNTYERLLPKEIQTMPPIQQQLGMMNHGQGGLSIFVGLKGTKEELGLKACNYWLYPDNNIDELTEAYYRSSREDAAKFSAFVYIASPSAKDPTWEQRYPGKSTLTMLTFVSFDWFKDWEKEQVGQRAAEYQNLKEAFIQSLLNAAIDVYPLIKDKIEFVDAGTPLTNQHYIAAPRGEYYGCDHDLARFRPEVCAGIRAKTPVKNLYLTGQDLFLCGFAGALAGAQLCASTVLGRNVIWDLERLRKKLEKESEMKKMKAG</sequence>
<comment type="subcellular location">
    <subcellularLocation>
        <location evidence="4">Endoplasmic reticulum membrane</location>
        <topology evidence="4">Peripheral membrane protein</topology>
    </subcellularLocation>
</comment>
<feature type="signal peptide" evidence="18">
    <location>
        <begin position="1"/>
        <end position="17"/>
    </location>
</feature>
<gene>
    <name evidence="20" type="primary">LOC114664623</name>
</gene>
<comment type="cofactor">
    <cofactor evidence="2">
        <name>NADP(+)</name>
        <dbReference type="ChEBI" id="CHEBI:58349"/>
    </cofactor>
</comment>
<dbReference type="PANTHER" id="PTHR46091">
    <property type="entry name" value="BLR7054 PROTEIN"/>
    <property type="match status" value="1"/>
</dbReference>
<evidence type="ECO:0000256" key="8">
    <source>
        <dbReference type="ARBA" id="ARBA00022824"/>
    </source>
</evidence>
<evidence type="ECO:0000256" key="1">
    <source>
        <dbReference type="ARBA" id="ARBA00001911"/>
    </source>
</evidence>
<keyword evidence="14" id="KW-0472">Membrane</keyword>
<dbReference type="InterPro" id="IPR002937">
    <property type="entry name" value="Amino_oxidase"/>
</dbReference>
<protein>
    <recommendedName>
        <fullName evidence="16">All-trans-retinol 13,14-reductase</fullName>
        <ecNumber evidence="15">1.3.99.23</ecNumber>
    </recommendedName>
</protein>
<evidence type="ECO:0000256" key="18">
    <source>
        <dbReference type="SAM" id="SignalP"/>
    </source>
</evidence>
<dbReference type="Ensembl" id="ENSECRT00000028901.1">
    <property type="protein sequence ID" value="ENSECRP00000028310.1"/>
    <property type="gene ID" value="ENSECRG00000019154.1"/>
</dbReference>
<evidence type="ECO:0000256" key="4">
    <source>
        <dbReference type="ARBA" id="ARBA00004406"/>
    </source>
</evidence>
<comment type="similarity">
    <text evidence="5">Belongs to the carotenoid/retinoid oxidoreductase family. CrtISO subfamily.</text>
</comment>
<dbReference type="InterPro" id="IPR036188">
    <property type="entry name" value="FAD/NAD-bd_sf"/>
</dbReference>
<dbReference type="FunFam" id="3.50.50.60:FF:000362">
    <property type="entry name" value="All-trans-retinol 13,14-reductase"/>
    <property type="match status" value="1"/>
</dbReference>
<dbReference type="GO" id="GO:0051786">
    <property type="term" value="F:all-trans-retinol 13,14-reductase activity"/>
    <property type="evidence" value="ECO:0007669"/>
    <property type="project" value="UniProtKB-EC"/>
</dbReference>
<evidence type="ECO:0000256" key="17">
    <source>
        <dbReference type="ARBA" id="ARBA00048815"/>
    </source>
</evidence>
<evidence type="ECO:0000256" key="9">
    <source>
        <dbReference type="ARBA" id="ARBA00022827"/>
    </source>
</evidence>
<dbReference type="Pfam" id="PF01593">
    <property type="entry name" value="Amino_oxidase"/>
    <property type="match status" value="1"/>
</dbReference>
<keyword evidence="8" id="KW-0256">Endoplasmic reticulum</keyword>
<feature type="chain" id="PRO_5034216001" description="All-trans-retinol 13,14-reductase" evidence="18">
    <location>
        <begin position="18"/>
        <end position="612"/>
    </location>
</feature>
<comment type="cofactor">
    <cofactor evidence="3">
        <name>FAD</name>
        <dbReference type="ChEBI" id="CHEBI:57692"/>
    </cofactor>
</comment>
<evidence type="ECO:0000259" key="19">
    <source>
        <dbReference type="Pfam" id="PF01593"/>
    </source>
</evidence>
<dbReference type="InterPro" id="IPR052206">
    <property type="entry name" value="Retinol_saturase"/>
</dbReference>
<evidence type="ECO:0000256" key="6">
    <source>
        <dbReference type="ARBA" id="ARBA00022630"/>
    </source>
</evidence>
<dbReference type="SUPFAM" id="SSF51905">
    <property type="entry name" value="FAD/NAD(P)-binding domain"/>
    <property type="match status" value="1"/>
</dbReference>
<evidence type="ECO:0000256" key="16">
    <source>
        <dbReference type="ARBA" id="ARBA00041141"/>
    </source>
</evidence>
<keyword evidence="21" id="KW-1185">Reference proteome</keyword>
<dbReference type="Proteomes" id="UP000694620">
    <property type="component" value="Chromosome 14"/>
</dbReference>
<evidence type="ECO:0000256" key="10">
    <source>
        <dbReference type="ARBA" id="ARBA00022857"/>
    </source>
</evidence>
<dbReference type="Gene3D" id="3.50.50.60">
    <property type="entry name" value="FAD/NAD(P)-binding domain"/>
    <property type="match status" value="2"/>
</dbReference>
<evidence type="ECO:0000313" key="20">
    <source>
        <dbReference type="Ensembl" id="ENSECRP00000028310.1"/>
    </source>
</evidence>
<dbReference type="EC" id="1.3.99.23" evidence="15"/>
<dbReference type="GeneTree" id="ENSGT00390000017613"/>
<keyword evidence="6" id="KW-0285">Flavoprotein</keyword>
<keyword evidence="7 18" id="KW-0732">Signal</keyword>
<evidence type="ECO:0000256" key="13">
    <source>
        <dbReference type="ARBA" id="ARBA00023098"/>
    </source>
</evidence>
<reference evidence="20" key="1">
    <citation type="submission" date="2021-06" db="EMBL/GenBank/DDBJ databases">
        <authorList>
            <consortium name="Wellcome Sanger Institute Data Sharing"/>
        </authorList>
    </citation>
    <scope>NUCLEOTIDE SEQUENCE [LARGE SCALE GENOMIC DNA]</scope>
</reference>
<keyword evidence="13" id="KW-0443">Lipid metabolism</keyword>
<evidence type="ECO:0000256" key="7">
    <source>
        <dbReference type="ARBA" id="ARBA00022729"/>
    </source>
</evidence>
<evidence type="ECO:0000256" key="2">
    <source>
        <dbReference type="ARBA" id="ARBA00001937"/>
    </source>
</evidence>
<evidence type="ECO:0000256" key="14">
    <source>
        <dbReference type="ARBA" id="ARBA00023136"/>
    </source>
</evidence>
<keyword evidence="10" id="KW-0521">NADP</keyword>
<evidence type="ECO:0000256" key="3">
    <source>
        <dbReference type="ARBA" id="ARBA00001974"/>
    </source>
</evidence>
<comment type="catalytic activity">
    <reaction evidence="17">
        <text>all-trans-13,14-dihydroretinol + A = all-trans-retinol + AH2</text>
        <dbReference type="Rhea" id="RHEA:19193"/>
        <dbReference type="ChEBI" id="CHEBI:13193"/>
        <dbReference type="ChEBI" id="CHEBI:17336"/>
        <dbReference type="ChEBI" id="CHEBI:17499"/>
        <dbReference type="ChEBI" id="CHEBI:52075"/>
        <dbReference type="EC" id="1.3.99.23"/>
    </reaction>
</comment>